<evidence type="ECO:0000313" key="5">
    <source>
        <dbReference type="Proteomes" id="UP000692954"/>
    </source>
</evidence>
<dbReference type="AlphaFoldDB" id="A0A8S1P6W9"/>
<dbReference type="InterPro" id="IPR000086">
    <property type="entry name" value="NUDIX_hydrolase_dom"/>
</dbReference>
<sequence length="130" mass="15198">MNLFRKAVSGLIIKDQSLLLIKREKAPYKNKWTLPGGKIEINESIDDAIKREILEEVGLLVEVQGPTIIQVIQSHDFIVYTKRCQIISEFSPKESLQYQYYPIKDFLLMEKRKLTPNLQIICQTLLDYKQ</sequence>
<feature type="domain" description="Nudix hydrolase" evidence="3">
    <location>
        <begin position="3"/>
        <end position="122"/>
    </location>
</feature>
<evidence type="ECO:0000313" key="4">
    <source>
        <dbReference type="EMBL" id="CAD8098780.1"/>
    </source>
</evidence>
<dbReference type="Pfam" id="PF00293">
    <property type="entry name" value="NUDIX"/>
    <property type="match status" value="1"/>
</dbReference>
<dbReference type="PANTHER" id="PTHR43046:SF14">
    <property type="entry name" value="MUTT_NUDIX FAMILY PROTEIN"/>
    <property type="match status" value="1"/>
</dbReference>
<accession>A0A8S1P6W9</accession>
<dbReference type="OrthoDB" id="276276at2759"/>
<dbReference type="Proteomes" id="UP000692954">
    <property type="component" value="Unassembled WGS sequence"/>
</dbReference>
<evidence type="ECO:0000256" key="1">
    <source>
        <dbReference type="ARBA" id="ARBA00001946"/>
    </source>
</evidence>
<keyword evidence="5" id="KW-1185">Reference proteome</keyword>
<dbReference type="PROSITE" id="PS00893">
    <property type="entry name" value="NUDIX_BOX"/>
    <property type="match status" value="1"/>
</dbReference>
<comment type="caution">
    <text evidence="4">The sequence shown here is derived from an EMBL/GenBank/DDBJ whole genome shotgun (WGS) entry which is preliminary data.</text>
</comment>
<dbReference type="EMBL" id="CAJJDN010000070">
    <property type="protein sequence ID" value="CAD8098780.1"/>
    <property type="molecule type" value="Genomic_DNA"/>
</dbReference>
<evidence type="ECO:0000259" key="3">
    <source>
        <dbReference type="PROSITE" id="PS51462"/>
    </source>
</evidence>
<reference evidence="4" key="1">
    <citation type="submission" date="2021-01" db="EMBL/GenBank/DDBJ databases">
        <authorList>
            <consortium name="Genoscope - CEA"/>
            <person name="William W."/>
        </authorList>
    </citation>
    <scope>NUCLEOTIDE SEQUENCE</scope>
</reference>
<dbReference type="PROSITE" id="PS51462">
    <property type="entry name" value="NUDIX"/>
    <property type="match status" value="1"/>
</dbReference>
<name>A0A8S1P6W9_9CILI</name>
<dbReference type="InterPro" id="IPR020084">
    <property type="entry name" value="NUDIX_hydrolase_CS"/>
</dbReference>
<organism evidence="4 5">
    <name type="scientific">Paramecium sonneborni</name>
    <dbReference type="NCBI Taxonomy" id="65129"/>
    <lineage>
        <taxon>Eukaryota</taxon>
        <taxon>Sar</taxon>
        <taxon>Alveolata</taxon>
        <taxon>Ciliophora</taxon>
        <taxon>Intramacronucleata</taxon>
        <taxon>Oligohymenophorea</taxon>
        <taxon>Peniculida</taxon>
        <taxon>Parameciidae</taxon>
        <taxon>Paramecium</taxon>
    </lineage>
</organism>
<proteinExistence type="predicted"/>
<keyword evidence="2" id="KW-0378">Hydrolase</keyword>
<dbReference type="PANTHER" id="PTHR43046">
    <property type="entry name" value="GDP-MANNOSE MANNOSYL HYDROLASE"/>
    <property type="match status" value="1"/>
</dbReference>
<evidence type="ECO:0000256" key="2">
    <source>
        <dbReference type="ARBA" id="ARBA00022801"/>
    </source>
</evidence>
<dbReference type="GO" id="GO:0016787">
    <property type="term" value="F:hydrolase activity"/>
    <property type="evidence" value="ECO:0007669"/>
    <property type="project" value="UniProtKB-KW"/>
</dbReference>
<protein>
    <recommendedName>
        <fullName evidence="3">Nudix hydrolase domain-containing protein</fullName>
    </recommendedName>
</protein>
<gene>
    <name evidence="4" type="ORF">PSON_ATCC_30995.1.T0700301</name>
</gene>
<comment type="cofactor">
    <cofactor evidence="1">
        <name>Mg(2+)</name>
        <dbReference type="ChEBI" id="CHEBI:18420"/>
    </cofactor>
</comment>